<keyword evidence="2" id="KW-1185">Reference proteome</keyword>
<accession>A0ACC2SDP1</accession>
<sequence>MRYVCAILLACVWGDQIAYLHSSSTSYIEDQTFAQSRDKPASKHESSLCSNKQVSGYLAVPGGDTLFYIFFEAIDTTPDTPVSLWINGGPGSSSLLGAFNGIGPCIIDNTGENVIPNQFSWTRDTHMLVLDQVTHICALI</sequence>
<name>A0ACC2SDP1_9FUNG</name>
<comment type="caution">
    <text evidence="1">The sequence shown here is derived from an EMBL/GenBank/DDBJ whole genome shotgun (WGS) entry which is preliminary data.</text>
</comment>
<evidence type="ECO:0000313" key="2">
    <source>
        <dbReference type="Proteomes" id="UP001165960"/>
    </source>
</evidence>
<proteinExistence type="predicted"/>
<dbReference type="EMBL" id="QTSX02005182">
    <property type="protein sequence ID" value="KAJ9060481.1"/>
    <property type="molecule type" value="Genomic_DNA"/>
</dbReference>
<organism evidence="1 2">
    <name type="scientific">Entomophthora muscae</name>
    <dbReference type="NCBI Taxonomy" id="34485"/>
    <lineage>
        <taxon>Eukaryota</taxon>
        <taxon>Fungi</taxon>
        <taxon>Fungi incertae sedis</taxon>
        <taxon>Zoopagomycota</taxon>
        <taxon>Entomophthoromycotina</taxon>
        <taxon>Entomophthoromycetes</taxon>
        <taxon>Entomophthorales</taxon>
        <taxon>Entomophthoraceae</taxon>
        <taxon>Entomophthora</taxon>
    </lineage>
</organism>
<dbReference type="Proteomes" id="UP001165960">
    <property type="component" value="Unassembled WGS sequence"/>
</dbReference>
<gene>
    <name evidence="1" type="ORF">DSO57_1030592</name>
</gene>
<evidence type="ECO:0000313" key="1">
    <source>
        <dbReference type="EMBL" id="KAJ9060481.1"/>
    </source>
</evidence>
<reference evidence="1" key="1">
    <citation type="submission" date="2022-04" db="EMBL/GenBank/DDBJ databases">
        <title>Genome of the entomopathogenic fungus Entomophthora muscae.</title>
        <authorList>
            <person name="Elya C."/>
            <person name="Lovett B.R."/>
            <person name="Lee E."/>
            <person name="Macias A.M."/>
            <person name="Hajek A.E."/>
            <person name="De Bivort B.L."/>
            <person name="Kasson M.T."/>
            <person name="De Fine Licht H.H."/>
            <person name="Stajich J.E."/>
        </authorList>
    </citation>
    <scope>NUCLEOTIDE SEQUENCE</scope>
    <source>
        <strain evidence="1">Berkeley</strain>
    </source>
</reference>
<protein>
    <submittedName>
        <fullName evidence="1">Uncharacterized protein</fullName>
    </submittedName>
</protein>